<name>A0A915HJG1_ROMCU</name>
<dbReference type="AlphaFoldDB" id="A0A915HJG1"/>
<keyword evidence="1" id="KW-0812">Transmembrane</keyword>
<feature type="transmembrane region" description="Helical" evidence="1">
    <location>
        <begin position="26"/>
        <end position="51"/>
    </location>
</feature>
<dbReference type="WBParaSite" id="nRc.2.0.1.t01461-RA">
    <property type="protein sequence ID" value="nRc.2.0.1.t01461-RA"/>
    <property type="gene ID" value="nRc.2.0.1.g01461"/>
</dbReference>
<keyword evidence="2" id="KW-1185">Reference proteome</keyword>
<dbReference type="Proteomes" id="UP000887565">
    <property type="component" value="Unplaced"/>
</dbReference>
<keyword evidence="1" id="KW-0472">Membrane</keyword>
<keyword evidence="1" id="KW-1133">Transmembrane helix</keyword>
<accession>A0A915HJG1</accession>
<proteinExistence type="predicted"/>
<reference evidence="3" key="1">
    <citation type="submission" date="2022-11" db="UniProtKB">
        <authorList>
            <consortium name="WormBaseParasite"/>
        </authorList>
    </citation>
    <scope>IDENTIFICATION</scope>
</reference>
<organism evidence="2 3">
    <name type="scientific">Romanomermis culicivorax</name>
    <name type="common">Nematode worm</name>
    <dbReference type="NCBI Taxonomy" id="13658"/>
    <lineage>
        <taxon>Eukaryota</taxon>
        <taxon>Metazoa</taxon>
        <taxon>Ecdysozoa</taxon>
        <taxon>Nematoda</taxon>
        <taxon>Enoplea</taxon>
        <taxon>Dorylaimia</taxon>
        <taxon>Mermithida</taxon>
        <taxon>Mermithoidea</taxon>
        <taxon>Mermithidae</taxon>
        <taxon>Romanomermis</taxon>
    </lineage>
</organism>
<evidence type="ECO:0000313" key="2">
    <source>
        <dbReference type="Proteomes" id="UP000887565"/>
    </source>
</evidence>
<feature type="transmembrane region" description="Helical" evidence="1">
    <location>
        <begin position="57"/>
        <end position="79"/>
    </location>
</feature>
<evidence type="ECO:0000256" key="1">
    <source>
        <dbReference type="SAM" id="Phobius"/>
    </source>
</evidence>
<protein>
    <submittedName>
        <fullName evidence="3">Uncharacterized protein</fullName>
    </submittedName>
</protein>
<sequence>MCMKNTMITGAEGQQFTNAQKKYGDVMFIFIALDVCLGLPYDALAFIASKYGGRTRLIFIALTVTLKAAVKLADVVVLVTKNRRISQSIQSVLGSKAEPKGGIFKMTNKAIHFNRAAIQNNAFAADQCV</sequence>
<evidence type="ECO:0000313" key="3">
    <source>
        <dbReference type="WBParaSite" id="nRc.2.0.1.t01461-RA"/>
    </source>
</evidence>